<evidence type="ECO:0000256" key="3">
    <source>
        <dbReference type="ARBA" id="ARBA00022723"/>
    </source>
</evidence>
<dbReference type="GO" id="GO:0008168">
    <property type="term" value="F:methyltransferase activity"/>
    <property type="evidence" value="ECO:0007669"/>
    <property type="project" value="UniProtKB-KW"/>
</dbReference>
<keyword evidence="4" id="KW-0460">Magnesium</keyword>
<dbReference type="Pfam" id="PF03492">
    <property type="entry name" value="Methyltransf_7"/>
    <property type="match status" value="1"/>
</dbReference>
<dbReference type="PANTHER" id="PTHR31009">
    <property type="entry name" value="S-ADENOSYL-L-METHIONINE:CARBOXYL METHYLTRANSFERASE FAMILY PROTEIN"/>
    <property type="match status" value="1"/>
</dbReference>
<keyword evidence="5" id="KW-1185">Reference proteome</keyword>
<dbReference type="Proteomes" id="UP000515151">
    <property type="component" value="Chromosome 8"/>
</dbReference>
<keyword evidence="3" id="KW-0479">Metal-binding</keyword>
<name>A0A6P8BXF1_PUNGR</name>
<dbReference type="InterPro" id="IPR042086">
    <property type="entry name" value="MeTrfase_capping"/>
</dbReference>
<dbReference type="SUPFAM" id="SSF53335">
    <property type="entry name" value="S-adenosyl-L-methionine-dependent methyltransferases"/>
    <property type="match status" value="1"/>
</dbReference>
<dbReference type="InterPro" id="IPR005299">
    <property type="entry name" value="MeTrfase_7"/>
</dbReference>
<dbReference type="GeneID" id="116189447"/>
<dbReference type="GO" id="GO:0046872">
    <property type="term" value="F:metal ion binding"/>
    <property type="evidence" value="ECO:0007669"/>
    <property type="project" value="UniProtKB-KW"/>
</dbReference>
<dbReference type="InterPro" id="IPR029063">
    <property type="entry name" value="SAM-dependent_MTases_sf"/>
</dbReference>
<reference evidence="6 7" key="2">
    <citation type="submission" date="2025-04" db="UniProtKB">
        <authorList>
            <consortium name="RefSeq"/>
        </authorList>
    </citation>
    <scope>IDENTIFICATION</scope>
    <source>
        <tissue evidence="6 7">Leaf</tissue>
    </source>
</reference>
<dbReference type="RefSeq" id="XP_031374974.1">
    <property type="nucleotide sequence ID" value="XM_031519114.1"/>
</dbReference>
<evidence type="ECO:0000313" key="6">
    <source>
        <dbReference type="RefSeq" id="XP_031374969.1"/>
    </source>
</evidence>
<reference evidence="5" key="1">
    <citation type="journal article" date="2020" name="Plant Biotechnol. J.">
        <title>The pomegranate (Punica granatum L.) draft genome dissects genetic divergence between soft- and hard-seeded cultivars.</title>
        <authorList>
            <person name="Luo X."/>
            <person name="Li H."/>
            <person name="Wu Z."/>
            <person name="Yao W."/>
            <person name="Zhao P."/>
            <person name="Cao D."/>
            <person name="Yu H."/>
            <person name="Li K."/>
            <person name="Poudel K."/>
            <person name="Zhao D."/>
            <person name="Zhang F."/>
            <person name="Xia X."/>
            <person name="Chen L."/>
            <person name="Wang Q."/>
            <person name="Jing D."/>
            <person name="Cao S."/>
        </authorList>
    </citation>
    <scope>NUCLEOTIDE SEQUENCE [LARGE SCALE GENOMIC DNA]</scope>
</reference>
<organism evidence="5 6">
    <name type="scientific">Punica granatum</name>
    <name type="common">Pomegranate</name>
    <dbReference type="NCBI Taxonomy" id="22663"/>
    <lineage>
        <taxon>Eukaryota</taxon>
        <taxon>Viridiplantae</taxon>
        <taxon>Streptophyta</taxon>
        <taxon>Embryophyta</taxon>
        <taxon>Tracheophyta</taxon>
        <taxon>Spermatophyta</taxon>
        <taxon>Magnoliopsida</taxon>
        <taxon>eudicotyledons</taxon>
        <taxon>Gunneridae</taxon>
        <taxon>Pentapetalae</taxon>
        <taxon>rosids</taxon>
        <taxon>malvids</taxon>
        <taxon>Myrtales</taxon>
        <taxon>Lythraceae</taxon>
        <taxon>Punica</taxon>
    </lineage>
</organism>
<evidence type="ECO:0000256" key="4">
    <source>
        <dbReference type="ARBA" id="ARBA00022842"/>
    </source>
</evidence>
<sequence>MKVESVLQMIHAHEPNSYARNSALPRNVMLKAMPLVKERVRALYRKALFDNYFAVADLGCSSGPNSVLAISGVIEAIMGLCSQKGHSPPEVLVFLNDLPGNDFNSVFTSLPGFYEKLKEKNKVNSTNCFISAMPGSFYARLFPSRSLHFVHSSYSVHWLSQVPELPEQNKGSIYMASTSPLSIFQAYLKQFQRDFTSLLSSRAEEIVPGGEMVLTLMGRSIPDPTSKDCCLFWWWLSRSLVEMADEGLVKDTDIDSFNLPFYTPYMEEVRDVVEAEGSFTINHLETFEMNWDPFYHEDDESCTFDRSKSGRIVANNIRSVTESMLRSHFGDGLVMDNVFERYARLVGEHLDVEKTKHFSITISMTRK</sequence>
<gene>
    <name evidence="6" type="primary">LOC116189447</name>
    <name evidence="7" type="synonym">LOC116189449</name>
</gene>
<keyword evidence="2" id="KW-0808">Transferase</keyword>
<evidence type="ECO:0000313" key="5">
    <source>
        <dbReference type="Proteomes" id="UP000515151"/>
    </source>
</evidence>
<dbReference type="Gene3D" id="3.40.50.150">
    <property type="entry name" value="Vaccinia Virus protein VP39"/>
    <property type="match status" value="1"/>
</dbReference>
<keyword evidence="1" id="KW-0489">Methyltransferase</keyword>
<evidence type="ECO:0000256" key="1">
    <source>
        <dbReference type="ARBA" id="ARBA00022603"/>
    </source>
</evidence>
<accession>A0A6P8BXF1</accession>
<dbReference type="OrthoDB" id="1523883at2759"/>
<dbReference type="RefSeq" id="XP_031374969.1">
    <property type="nucleotide sequence ID" value="XM_031519109.1"/>
</dbReference>
<protein>
    <submittedName>
        <fullName evidence="7">Salicylate carboxymethyltransferase-like isoform X1</fullName>
    </submittedName>
    <submittedName>
        <fullName evidence="6">Salicylate carboxymethyltransferase-like isoform X2</fullName>
    </submittedName>
</protein>
<dbReference type="AlphaFoldDB" id="A0A6P8BXF1"/>
<evidence type="ECO:0000256" key="2">
    <source>
        <dbReference type="ARBA" id="ARBA00022679"/>
    </source>
</evidence>
<dbReference type="GO" id="GO:0032259">
    <property type="term" value="P:methylation"/>
    <property type="evidence" value="ECO:0007669"/>
    <property type="project" value="UniProtKB-KW"/>
</dbReference>
<dbReference type="Gene3D" id="1.10.1200.270">
    <property type="entry name" value="Methyltransferase, alpha-helical capping domain"/>
    <property type="match status" value="1"/>
</dbReference>
<proteinExistence type="predicted"/>
<evidence type="ECO:0000313" key="7">
    <source>
        <dbReference type="RefSeq" id="XP_031374974.1"/>
    </source>
</evidence>